<feature type="compositionally biased region" description="Gly residues" evidence="1">
    <location>
        <begin position="221"/>
        <end position="231"/>
    </location>
</feature>
<evidence type="ECO:0000313" key="3">
    <source>
        <dbReference type="EMBL" id="MBB0246004.1"/>
    </source>
</evidence>
<feature type="compositionally biased region" description="Pro residues" evidence="1">
    <location>
        <begin position="1"/>
        <end position="11"/>
    </location>
</feature>
<feature type="region of interest" description="Disordered" evidence="1">
    <location>
        <begin position="194"/>
        <end position="240"/>
    </location>
</feature>
<organism evidence="3 4">
    <name type="scientific">Streptomyces alkaliphilus</name>
    <dbReference type="NCBI Taxonomy" id="1472722"/>
    <lineage>
        <taxon>Bacteria</taxon>
        <taxon>Bacillati</taxon>
        <taxon>Actinomycetota</taxon>
        <taxon>Actinomycetes</taxon>
        <taxon>Kitasatosporales</taxon>
        <taxon>Streptomycetaceae</taxon>
        <taxon>Streptomyces</taxon>
    </lineage>
</organism>
<feature type="transmembrane region" description="Helical" evidence="2">
    <location>
        <begin position="167"/>
        <end position="187"/>
    </location>
</feature>
<gene>
    <name evidence="3" type="ORF">FNQ90_18305</name>
</gene>
<keyword evidence="2" id="KW-1133">Transmembrane helix</keyword>
<comment type="caution">
    <text evidence="3">The sequence shown here is derived from an EMBL/GenBank/DDBJ whole genome shotgun (WGS) entry which is preliminary data.</text>
</comment>
<feature type="region of interest" description="Disordered" evidence="1">
    <location>
        <begin position="130"/>
        <end position="161"/>
    </location>
</feature>
<reference evidence="4" key="1">
    <citation type="submission" date="2019-10" db="EMBL/GenBank/DDBJ databases">
        <title>Streptomyces sp. nov., a novel actinobacterium isolated from alkaline environment.</title>
        <authorList>
            <person name="Golinska P."/>
        </authorList>
    </citation>
    <scope>NUCLEOTIDE SEQUENCE [LARGE SCALE GENOMIC DNA]</scope>
    <source>
        <strain evidence="4">DSM 42118</strain>
    </source>
</reference>
<evidence type="ECO:0000313" key="4">
    <source>
        <dbReference type="Proteomes" id="UP000538929"/>
    </source>
</evidence>
<dbReference type="AlphaFoldDB" id="A0A7W3TFR4"/>
<sequence>MPEDPTGPPFPDGEGPDSPDHGAADKAFDALVLDEAFVAAARVREPSAAERSLEAALERAEREAARERAEPFPDGDPLVYDHPFADPADPGAAFPEPGFGHTYGYGYGLGHGLFPDAGARVSGLGGVARPVGDGRRAGGGGVPDPVGAAARPPAPPARRPGRWQRPVACVLAVVMGLSVIAFALVSIDRDAGMGDPAGEPAPPAELPEEAASGTGAPAGAAGWGSDHGGSGAVSCTHRTV</sequence>
<dbReference type="Proteomes" id="UP000538929">
    <property type="component" value="Unassembled WGS sequence"/>
</dbReference>
<keyword evidence="2" id="KW-0472">Membrane</keyword>
<protein>
    <submittedName>
        <fullName evidence="3">Uncharacterized protein</fullName>
    </submittedName>
</protein>
<keyword evidence="2" id="KW-0812">Transmembrane</keyword>
<proteinExistence type="predicted"/>
<feature type="region of interest" description="Disordered" evidence="1">
    <location>
        <begin position="44"/>
        <end position="76"/>
    </location>
</feature>
<dbReference type="RefSeq" id="WP_182607412.1">
    <property type="nucleotide sequence ID" value="NZ_VKHT01000693.1"/>
</dbReference>
<evidence type="ECO:0000256" key="2">
    <source>
        <dbReference type="SAM" id="Phobius"/>
    </source>
</evidence>
<evidence type="ECO:0000256" key="1">
    <source>
        <dbReference type="SAM" id="MobiDB-lite"/>
    </source>
</evidence>
<feature type="compositionally biased region" description="Low complexity" evidence="1">
    <location>
        <begin position="209"/>
        <end position="220"/>
    </location>
</feature>
<name>A0A7W3TFR4_9ACTN</name>
<dbReference type="EMBL" id="VKHT01000693">
    <property type="protein sequence ID" value="MBB0246004.1"/>
    <property type="molecule type" value="Genomic_DNA"/>
</dbReference>
<feature type="region of interest" description="Disordered" evidence="1">
    <location>
        <begin position="1"/>
        <end position="26"/>
    </location>
</feature>
<feature type="compositionally biased region" description="Basic and acidic residues" evidence="1">
    <location>
        <begin position="44"/>
        <end position="71"/>
    </location>
</feature>
<keyword evidence="4" id="KW-1185">Reference proteome</keyword>
<feature type="non-terminal residue" evidence="3">
    <location>
        <position position="240"/>
    </location>
</feature>
<accession>A0A7W3TFR4</accession>